<feature type="transmembrane region" description="Helical" evidence="1">
    <location>
        <begin position="73"/>
        <end position="94"/>
    </location>
</feature>
<evidence type="ECO:0000313" key="4">
    <source>
        <dbReference type="EMBL" id="MEE1943733.1"/>
    </source>
</evidence>
<feature type="domain" description="Protein FecR C-terminal" evidence="3">
    <location>
        <begin position="247"/>
        <end position="315"/>
    </location>
</feature>
<comment type="caution">
    <text evidence="4">The sequence shown here is derived from an EMBL/GenBank/DDBJ whole genome shotgun (WGS) entry which is preliminary data.</text>
</comment>
<dbReference type="InterPro" id="IPR012373">
    <property type="entry name" value="Ferrdict_sens_TM"/>
</dbReference>
<keyword evidence="5" id="KW-1185">Reference proteome</keyword>
<evidence type="ECO:0000256" key="1">
    <source>
        <dbReference type="SAM" id="Phobius"/>
    </source>
</evidence>
<evidence type="ECO:0000259" key="2">
    <source>
        <dbReference type="Pfam" id="PF04773"/>
    </source>
</evidence>
<dbReference type="PIRSF" id="PIRSF018266">
    <property type="entry name" value="FecR"/>
    <property type="match status" value="1"/>
</dbReference>
<protein>
    <submittedName>
        <fullName evidence="4">FecR domain-containing protein</fullName>
    </submittedName>
</protein>
<dbReference type="Pfam" id="PF16344">
    <property type="entry name" value="FecR_C"/>
    <property type="match status" value="1"/>
</dbReference>
<dbReference type="EMBL" id="JAZDQT010000001">
    <property type="protein sequence ID" value="MEE1943733.1"/>
    <property type="molecule type" value="Genomic_DNA"/>
</dbReference>
<dbReference type="InterPro" id="IPR032508">
    <property type="entry name" value="FecR_C"/>
</dbReference>
<dbReference type="PANTHER" id="PTHR30273:SF2">
    <property type="entry name" value="PROTEIN FECR"/>
    <property type="match status" value="1"/>
</dbReference>
<accession>A0ABU7I2R9</accession>
<name>A0ABU7I2R9_9SPHI</name>
<evidence type="ECO:0000313" key="5">
    <source>
        <dbReference type="Proteomes" id="UP001336835"/>
    </source>
</evidence>
<dbReference type="Pfam" id="PF04773">
    <property type="entry name" value="FecR"/>
    <property type="match status" value="1"/>
</dbReference>
<dbReference type="InterPro" id="IPR006860">
    <property type="entry name" value="FecR"/>
</dbReference>
<feature type="domain" description="FecR protein" evidence="2">
    <location>
        <begin position="108"/>
        <end position="203"/>
    </location>
</feature>
<dbReference type="PANTHER" id="PTHR30273">
    <property type="entry name" value="PERIPLASMIC SIGNAL SENSOR AND SIGMA FACTOR ACTIVATOR FECR-RELATED"/>
    <property type="match status" value="1"/>
</dbReference>
<dbReference type="Gene3D" id="2.60.120.1440">
    <property type="match status" value="1"/>
</dbReference>
<keyword evidence="1" id="KW-1133">Transmembrane helix</keyword>
<dbReference type="Gene3D" id="3.55.50.30">
    <property type="match status" value="1"/>
</dbReference>
<dbReference type="Proteomes" id="UP001336835">
    <property type="component" value="Unassembled WGS sequence"/>
</dbReference>
<keyword evidence="1" id="KW-0812">Transmembrane</keyword>
<dbReference type="RefSeq" id="WP_330106136.1">
    <property type="nucleotide sequence ID" value="NZ_JAZDQT010000001.1"/>
</dbReference>
<sequence length="321" mass="35904">MKIDQLLDRYLKGEASLEEQQLVEQWLENPDQAATVWDELGASNQDEWLQKLYCRISNTIGAENKKIIKFKSWLKVAIASAAVLAGFLLTLLLWPKQKQPVAIASWTTVSAALGEKHYVMLEDSSSVWLNGGASIRYNTAPGHKNREVYLSGEAYFDVKHLPQRPFMVHTGKITTTVLGTAFNISADKLGSQVKVAVTRGKVQVAKAGEVLGLLTPNQQIVYEQRRQSYVQSHIATEVVLDWLPDDLYFDNTTFGEAALALAKQYNVQIKFGNEKLKNCRFTGTIKKDKTLDQALRVICEFNKATYKIKNNTVAIFGAGCE</sequence>
<keyword evidence="1" id="KW-0472">Membrane</keyword>
<evidence type="ECO:0000259" key="3">
    <source>
        <dbReference type="Pfam" id="PF16344"/>
    </source>
</evidence>
<proteinExistence type="predicted"/>
<organism evidence="4 5">
    <name type="scientific">Pedobacter albus</name>
    <dbReference type="NCBI Taxonomy" id="3113905"/>
    <lineage>
        <taxon>Bacteria</taxon>
        <taxon>Pseudomonadati</taxon>
        <taxon>Bacteroidota</taxon>
        <taxon>Sphingobacteriia</taxon>
        <taxon>Sphingobacteriales</taxon>
        <taxon>Sphingobacteriaceae</taxon>
        <taxon>Pedobacter</taxon>
    </lineage>
</organism>
<reference evidence="4 5" key="1">
    <citation type="submission" date="2024-01" db="EMBL/GenBank/DDBJ databases">
        <title>Pedobacter sp. nov., isolated from fresh soil.</title>
        <authorList>
            <person name="Le N.T.T."/>
        </authorList>
    </citation>
    <scope>NUCLEOTIDE SEQUENCE [LARGE SCALE GENOMIC DNA]</scope>
    <source>
        <strain evidence="4 5">KR3-3</strain>
    </source>
</reference>
<gene>
    <name evidence="4" type="ORF">VRU48_01350</name>
</gene>